<dbReference type="EMBL" id="JASAOG010000316">
    <property type="protein sequence ID" value="KAK0040585.1"/>
    <property type="molecule type" value="Genomic_DNA"/>
</dbReference>
<dbReference type="Gene3D" id="1.20.1070.10">
    <property type="entry name" value="Rhodopsin 7-helix transmembrane proteins"/>
    <property type="match status" value="1"/>
</dbReference>
<dbReference type="SUPFAM" id="SSF81321">
    <property type="entry name" value="Family A G protein-coupled receptor-like"/>
    <property type="match status" value="1"/>
</dbReference>
<keyword evidence="3" id="KW-1185">Reference proteome</keyword>
<reference evidence="2" key="1">
    <citation type="journal article" date="2023" name="PLoS Negl. Trop. Dis.">
        <title>A genome sequence for Biomphalaria pfeifferi, the major vector snail for the human-infecting parasite Schistosoma mansoni.</title>
        <authorList>
            <person name="Bu L."/>
            <person name="Lu L."/>
            <person name="Laidemitt M.R."/>
            <person name="Zhang S.M."/>
            <person name="Mutuku M."/>
            <person name="Mkoji G."/>
            <person name="Steinauer M."/>
            <person name="Loker E.S."/>
        </authorList>
    </citation>
    <scope>NUCLEOTIDE SEQUENCE</scope>
    <source>
        <strain evidence="2">KasaAsao</strain>
    </source>
</reference>
<evidence type="ECO:0000313" key="2">
    <source>
        <dbReference type="EMBL" id="KAK0040585.1"/>
    </source>
</evidence>
<proteinExistence type="predicted"/>
<evidence type="ECO:0000313" key="3">
    <source>
        <dbReference type="Proteomes" id="UP001233172"/>
    </source>
</evidence>
<keyword evidence="2" id="KW-0675">Receptor</keyword>
<dbReference type="AlphaFoldDB" id="A0AAD8AQN3"/>
<keyword evidence="1" id="KW-0812">Transmembrane</keyword>
<organism evidence="2 3">
    <name type="scientific">Biomphalaria pfeifferi</name>
    <name type="common">Bloodfluke planorb</name>
    <name type="synonym">Freshwater snail</name>
    <dbReference type="NCBI Taxonomy" id="112525"/>
    <lineage>
        <taxon>Eukaryota</taxon>
        <taxon>Metazoa</taxon>
        <taxon>Spiralia</taxon>
        <taxon>Lophotrochozoa</taxon>
        <taxon>Mollusca</taxon>
        <taxon>Gastropoda</taxon>
        <taxon>Heterobranchia</taxon>
        <taxon>Euthyneura</taxon>
        <taxon>Panpulmonata</taxon>
        <taxon>Hygrophila</taxon>
        <taxon>Lymnaeoidea</taxon>
        <taxon>Planorbidae</taxon>
        <taxon>Biomphalaria</taxon>
    </lineage>
</organism>
<dbReference type="Proteomes" id="UP001233172">
    <property type="component" value="Unassembled WGS sequence"/>
</dbReference>
<keyword evidence="1" id="KW-0472">Membrane</keyword>
<protein>
    <submittedName>
        <fullName evidence="2">N-formyl peptide receptor 2</fullName>
    </submittedName>
</protein>
<sequence length="209" mass="23262">MKSSNMTSYCCSYLYLVNVTSVRTTFDQILVSDHVLATFTSVVDTWFSLVIALLGILGNILTIVVFTTMGFKETINITMTTIAFWDLVRVLCGVVHRCYGPLSLLSLSLGRSWPNATYPHVNCLQNIAYVIGGYVALERCLCISVPLQVKESHVACMRYSFGHCAGVPVSCFVYPGSKMDKDISSRPTRSHLSVFTFLLYPRTGVFRVL</sequence>
<name>A0AAD8AQN3_BIOPF</name>
<feature type="transmembrane region" description="Helical" evidence="1">
    <location>
        <begin position="46"/>
        <end position="71"/>
    </location>
</feature>
<reference evidence="2" key="2">
    <citation type="submission" date="2023-04" db="EMBL/GenBank/DDBJ databases">
        <authorList>
            <person name="Bu L."/>
            <person name="Lu L."/>
            <person name="Laidemitt M.R."/>
            <person name="Zhang S.M."/>
            <person name="Mutuku M."/>
            <person name="Mkoji G."/>
            <person name="Steinauer M."/>
            <person name="Loker E.S."/>
        </authorList>
    </citation>
    <scope>NUCLEOTIDE SEQUENCE</scope>
    <source>
        <strain evidence="2">KasaAsao</strain>
        <tissue evidence="2">Whole Snail</tissue>
    </source>
</reference>
<comment type="caution">
    <text evidence="2">The sequence shown here is derived from an EMBL/GenBank/DDBJ whole genome shotgun (WGS) entry which is preliminary data.</text>
</comment>
<accession>A0AAD8AQN3</accession>
<keyword evidence="1" id="KW-1133">Transmembrane helix</keyword>
<gene>
    <name evidence="2" type="ORF">Bpfe_029983</name>
</gene>
<evidence type="ECO:0000256" key="1">
    <source>
        <dbReference type="SAM" id="Phobius"/>
    </source>
</evidence>